<dbReference type="RefSeq" id="WP_158587322.1">
    <property type="nucleotide sequence ID" value="NZ_JACOOU010000012.1"/>
</dbReference>
<keyword evidence="2" id="KW-0732">Signal</keyword>
<feature type="signal peptide" evidence="2">
    <location>
        <begin position="1"/>
        <end position="29"/>
    </location>
</feature>
<evidence type="ECO:0000256" key="2">
    <source>
        <dbReference type="SAM" id="SignalP"/>
    </source>
</evidence>
<organism evidence="4 5">
    <name type="scientific">Blautia celeris</name>
    <dbReference type="NCBI Taxonomy" id="2763026"/>
    <lineage>
        <taxon>Bacteria</taxon>
        <taxon>Bacillati</taxon>
        <taxon>Bacillota</taxon>
        <taxon>Clostridia</taxon>
        <taxon>Lachnospirales</taxon>
        <taxon>Lachnospiraceae</taxon>
        <taxon>Blautia</taxon>
    </lineage>
</organism>
<proteinExistence type="predicted"/>
<sequence>MKRTKIMQQISCLLLILLLTLGIASTAFAADGCETTVRLSEADISGNIPFSITNMFPGDSVSKDFIIEVSHKRAITLYYHADIRPGFEVLAEVLNIKIELPDKGETLYNGLMRDMPNSVQYGMESSEQSLIYRITVYLDTSVGNINEIDTDGRRYMYQELTADFRWWYLEEPGSAVIKLAAEKVLDGQYPRGSAFTFLLQDDSGNTVQTVKNTDGLIEFSVLHFKNSGTYIYYISEQAFTDSKISYDPVRYKVEITVMQEGSFYQTTVSYEQDGKAYATLPRFVNTTKGSPGEPDEPIDPDKPYKPDNPKTGDESNIELYIELCAVSMAGLLLLLFFKRKKEDAGCE</sequence>
<dbReference type="InterPro" id="IPR038174">
    <property type="entry name" value="Strep_pil_link_sf"/>
</dbReference>
<name>A0ABR7FHW8_9FIRM</name>
<feature type="region of interest" description="Disordered" evidence="1">
    <location>
        <begin position="285"/>
        <end position="311"/>
    </location>
</feature>
<evidence type="ECO:0000313" key="5">
    <source>
        <dbReference type="Proteomes" id="UP000654573"/>
    </source>
</evidence>
<feature type="domain" description="Streptococcal pilin isopeptide linkage" evidence="3">
    <location>
        <begin position="180"/>
        <end position="286"/>
    </location>
</feature>
<feature type="chain" id="PRO_5045321099" evidence="2">
    <location>
        <begin position="30"/>
        <end position="347"/>
    </location>
</feature>
<dbReference type="InterPro" id="IPR017502">
    <property type="entry name" value="Sortase_SrtB_target"/>
</dbReference>
<dbReference type="NCBIfam" id="TIGR01167">
    <property type="entry name" value="LPXTG_anchor"/>
    <property type="match status" value="1"/>
</dbReference>
<gene>
    <name evidence="4" type="ORF">H8S76_21385</name>
</gene>
<keyword evidence="5" id="KW-1185">Reference proteome</keyword>
<comment type="caution">
    <text evidence="4">The sequence shown here is derived from an EMBL/GenBank/DDBJ whole genome shotgun (WGS) entry which is preliminary data.</text>
</comment>
<dbReference type="NCBIfam" id="TIGR03786">
    <property type="entry name" value="strep_pil_rpt"/>
    <property type="match status" value="1"/>
</dbReference>
<evidence type="ECO:0000313" key="4">
    <source>
        <dbReference type="EMBL" id="MBC5674794.1"/>
    </source>
</evidence>
<evidence type="ECO:0000256" key="1">
    <source>
        <dbReference type="SAM" id="MobiDB-lite"/>
    </source>
</evidence>
<feature type="compositionally biased region" description="Basic and acidic residues" evidence="1">
    <location>
        <begin position="299"/>
        <end position="311"/>
    </location>
</feature>
<dbReference type="Pfam" id="PF12892">
    <property type="entry name" value="FctA"/>
    <property type="match status" value="1"/>
</dbReference>
<dbReference type="Proteomes" id="UP000654573">
    <property type="component" value="Unassembled WGS sequence"/>
</dbReference>
<protein>
    <submittedName>
        <fullName evidence="4">Sortase B protein-sorting domain-containing protein</fullName>
    </submittedName>
</protein>
<accession>A0ABR7FHW8</accession>
<dbReference type="Gene3D" id="2.60.40.3050">
    <property type="match status" value="1"/>
</dbReference>
<dbReference type="EMBL" id="JACOOU010000012">
    <property type="protein sequence ID" value="MBC5674794.1"/>
    <property type="molecule type" value="Genomic_DNA"/>
</dbReference>
<dbReference type="NCBIfam" id="TIGR03063">
    <property type="entry name" value="srtB_target"/>
    <property type="match status" value="1"/>
</dbReference>
<dbReference type="InterPro" id="IPR022464">
    <property type="entry name" value="Strep_pil_isopept_link"/>
</dbReference>
<evidence type="ECO:0000259" key="3">
    <source>
        <dbReference type="Pfam" id="PF12892"/>
    </source>
</evidence>
<reference evidence="4 5" key="1">
    <citation type="submission" date="2020-08" db="EMBL/GenBank/DDBJ databases">
        <title>Genome public.</title>
        <authorList>
            <person name="Liu C."/>
            <person name="Sun Q."/>
        </authorList>
    </citation>
    <scope>NUCLEOTIDE SEQUENCE [LARGE SCALE GENOMIC DNA]</scope>
    <source>
        <strain evidence="4 5">NSJ-34</strain>
    </source>
</reference>